<keyword evidence="3" id="KW-1185">Reference proteome</keyword>
<evidence type="ECO:0000313" key="2">
    <source>
        <dbReference type="EMBL" id="KAJ1092022.1"/>
    </source>
</evidence>
<protein>
    <submittedName>
        <fullName evidence="2">Uncharacterized protein</fullName>
    </submittedName>
</protein>
<gene>
    <name evidence="2" type="ORF">NDU88_005136</name>
</gene>
<proteinExistence type="predicted"/>
<feature type="compositionally biased region" description="Low complexity" evidence="1">
    <location>
        <begin position="103"/>
        <end position="113"/>
    </location>
</feature>
<sequence length="113" mass="12181">MAAEAKVQEVLRLLKEARRMDLVHAEAVSVRQKGRARALGGRDRGKGQGKGVAARSLHGRRETGTRDEPGSLRWQERVRNRPPSARRAPRKGRVVQGGGGETGRVTAVGGPGE</sequence>
<dbReference type="AlphaFoldDB" id="A0AAV7LKI9"/>
<reference evidence="2" key="1">
    <citation type="journal article" date="2022" name="bioRxiv">
        <title>Sequencing and chromosome-scale assembly of the giantPleurodeles waltlgenome.</title>
        <authorList>
            <person name="Brown T."/>
            <person name="Elewa A."/>
            <person name="Iarovenko S."/>
            <person name="Subramanian E."/>
            <person name="Araus A.J."/>
            <person name="Petzold A."/>
            <person name="Susuki M."/>
            <person name="Suzuki K.-i.T."/>
            <person name="Hayashi T."/>
            <person name="Toyoda A."/>
            <person name="Oliveira C."/>
            <person name="Osipova E."/>
            <person name="Leigh N.D."/>
            <person name="Simon A."/>
            <person name="Yun M.H."/>
        </authorList>
    </citation>
    <scope>NUCLEOTIDE SEQUENCE</scope>
    <source>
        <strain evidence="2">20211129_DDA</strain>
        <tissue evidence="2">Liver</tissue>
    </source>
</reference>
<organism evidence="2 3">
    <name type="scientific">Pleurodeles waltl</name>
    <name type="common">Iberian ribbed newt</name>
    <dbReference type="NCBI Taxonomy" id="8319"/>
    <lineage>
        <taxon>Eukaryota</taxon>
        <taxon>Metazoa</taxon>
        <taxon>Chordata</taxon>
        <taxon>Craniata</taxon>
        <taxon>Vertebrata</taxon>
        <taxon>Euteleostomi</taxon>
        <taxon>Amphibia</taxon>
        <taxon>Batrachia</taxon>
        <taxon>Caudata</taxon>
        <taxon>Salamandroidea</taxon>
        <taxon>Salamandridae</taxon>
        <taxon>Pleurodelinae</taxon>
        <taxon>Pleurodeles</taxon>
    </lineage>
</organism>
<feature type="compositionally biased region" description="Basic and acidic residues" evidence="1">
    <location>
        <begin position="59"/>
        <end position="79"/>
    </location>
</feature>
<dbReference type="Proteomes" id="UP001066276">
    <property type="component" value="Chromosome 11"/>
</dbReference>
<name>A0AAV7LKI9_PLEWA</name>
<evidence type="ECO:0000313" key="3">
    <source>
        <dbReference type="Proteomes" id="UP001066276"/>
    </source>
</evidence>
<feature type="region of interest" description="Disordered" evidence="1">
    <location>
        <begin position="34"/>
        <end position="113"/>
    </location>
</feature>
<accession>A0AAV7LKI9</accession>
<evidence type="ECO:0000256" key="1">
    <source>
        <dbReference type="SAM" id="MobiDB-lite"/>
    </source>
</evidence>
<comment type="caution">
    <text evidence="2">The sequence shown here is derived from an EMBL/GenBank/DDBJ whole genome shotgun (WGS) entry which is preliminary data.</text>
</comment>
<dbReference type="EMBL" id="JANPWB010000015">
    <property type="protein sequence ID" value="KAJ1092022.1"/>
    <property type="molecule type" value="Genomic_DNA"/>
</dbReference>